<accession>A0A9D4KMM9</accession>
<evidence type="ECO:0000313" key="1">
    <source>
        <dbReference type="EMBL" id="KAH3842269.1"/>
    </source>
</evidence>
<dbReference type="EMBL" id="JAIWYP010000004">
    <property type="protein sequence ID" value="KAH3842269.1"/>
    <property type="molecule type" value="Genomic_DNA"/>
</dbReference>
<gene>
    <name evidence="1" type="ORF">DPMN_115766</name>
</gene>
<reference evidence="1" key="1">
    <citation type="journal article" date="2019" name="bioRxiv">
        <title>The Genome of the Zebra Mussel, Dreissena polymorpha: A Resource for Invasive Species Research.</title>
        <authorList>
            <person name="McCartney M.A."/>
            <person name="Auch B."/>
            <person name="Kono T."/>
            <person name="Mallez S."/>
            <person name="Zhang Y."/>
            <person name="Obille A."/>
            <person name="Becker A."/>
            <person name="Abrahante J.E."/>
            <person name="Garbe J."/>
            <person name="Badalamenti J.P."/>
            <person name="Herman A."/>
            <person name="Mangelson H."/>
            <person name="Liachko I."/>
            <person name="Sullivan S."/>
            <person name="Sone E.D."/>
            <person name="Koren S."/>
            <person name="Silverstein K.A.T."/>
            <person name="Beckman K.B."/>
            <person name="Gohl D.M."/>
        </authorList>
    </citation>
    <scope>NUCLEOTIDE SEQUENCE</scope>
    <source>
        <strain evidence="1">Duluth1</strain>
        <tissue evidence="1">Whole animal</tissue>
    </source>
</reference>
<evidence type="ECO:0000313" key="2">
    <source>
        <dbReference type="Proteomes" id="UP000828390"/>
    </source>
</evidence>
<name>A0A9D4KMM9_DREPO</name>
<organism evidence="1 2">
    <name type="scientific">Dreissena polymorpha</name>
    <name type="common">Zebra mussel</name>
    <name type="synonym">Mytilus polymorpha</name>
    <dbReference type="NCBI Taxonomy" id="45954"/>
    <lineage>
        <taxon>Eukaryota</taxon>
        <taxon>Metazoa</taxon>
        <taxon>Spiralia</taxon>
        <taxon>Lophotrochozoa</taxon>
        <taxon>Mollusca</taxon>
        <taxon>Bivalvia</taxon>
        <taxon>Autobranchia</taxon>
        <taxon>Heteroconchia</taxon>
        <taxon>Euheterodonta</taxon>
        <taxon>Imparidentia</taxon>
        <taxon>Neoheterodontei</taxon>
        <taxon>Myida</taxon>
        <taxon>Dreissenoidea</taxon>
        <taxon>Dreissenidae</taxon>
        <taxon>Dreissena</taxon>
    </lineage>
</organism>
<sequence>MAEDGPFFLTPCNKTQQCWFIKPAMGINKLYSKMSEMKKDNGIQEPSITPYRSKPYILLAKQD</sequence>
<keyword evidence="2" id="KW-1185">Reference proteome</keyword>
<protein>
    <submittedName>
        <fullName evidence="1">Uncharacterized protein</fullName>
    </submittedName>
</protein>
<comment type="caution">
    <text evidence="1">The sequence shown here is derived from an EMBL/GenBank/DDBJ whole genome shotgun (WGS) entry which is preliminary data.</text>
</comment>
<dbReference type="AlphaFoldDB" id="A0A9D4KMM9"/>
<reference evidence="1" key="2">
    <citation type="submission" date="2020-11" db="EMBL/GenBank/DDBJ databases">
        <authorList>
            <person name="McCartney M.A."/>
            <person name="Auch B."/>
            <person name="Kono T."/>
            <person name="Mallez S."/>
            <person name="Becker A."/>
            <person name="Gohl D.M."/>
            <person name="Silverstein K.A.T."/>
            <person name="Koren S."/>
            <person name="Bechman K.B."/>
            <person name="Herman A."/>
            <person name="Abrahante J.E."/>
            <person name="Garbe J."/>
        </authorList>
    </citation>
    <scope>NUCLEOTIDE SEQUENCE</scope>
    <source>
        <strain evidence="1">Duluth1</strain>
        <tissue evidence="1">Whole animal</tissue>
    </source>
</reference>
<dbReference type="Proteomes" id="UP000828390">
    <property type="component" value="Unassembled WGS sequence"/>
</dbReference>
<proteinExistence type="predicted"/>